<evidence type="ECO:0000256" key="1">
    <source>
        <dbReference type="SAM" id="MobiDB-lite"/>
    </source>
</evidence>
<evidence type="ECO:0000313" key="2">
    <source>
        <dbReference type="EMBL" id="PWN88830.1"/>
    </source>
</evidence>
<accession>A0A316YH11</accession>
<dbReference type="EMBL" id="KZ819637">
    <property type="protein sequence ID" value="PWN88830.1"/>
    <property type="molecule type" value="Genomic_DNA"/>
</dbReference>
<protein>
    <submittedName>
        <fullName evidence="2">Uncharacterized protein</fullName>
    </submittedName>
</protein>
<feature type="region of interest" description="Disordered" evidence="1">
    <location>
        <begin position="1"/>
        <end position="24"/>
    </location>
</feature>
<proteinExistence type="predicted"/>
<keyword evidence="3" id="KW-1185">Reference proteome</keyword>
<dbReference type="InParanoid" id="A0A316YH11"/>
<dbReference type="GeneID" id="37043841"/>
<organism evidence="2 3">
    <name type="scientific">Acaromyces ingoldii</name>
    <dbReference type="NCBI Taxonomy" id="215250"/>
    <lineage>
        <taxon>Eukaryota</taxon>
        <taxon>Fungi</taxon>
        <taxon>Dikarya</taxon>
        <taxon>Basidiomycota</taxon>
        <taxon>Ustilaginomycotina</taxon>
        <taxon>Exobasidiomycetes</taxon>
        <taxon>Exobasidiales</taxon>
        <taxon>Cryptobasidiaceae</taxon>
        <taxon>Acaromyces</taxon>
    </lineage>
</organism>
<feature type="compositionally biased region" description="Basic and acidic residues" evidence="1">
    <location>
        <begin position="1"/>
        <end position="10"/>
    </location>
</feature>
<dbReference type="Proteomes" id="UP000245768">
    <property type="component" value="Unassembled WGS sequence"/>
</dbReference>
<name>A0A316YH11_9BASI</name>
<gene>
    <name evidence="2" type="ORF">FA10DRAFT_267478</name>
</gene>
<dbReference type="AlphaFoldDB" id="A0A316YH11"/>
<sequence length="79" mass="8908">MAALPDERQGLIRTVSQSRTDAKPLSSPARLIIFDKEVRAPLAERRGLPNDSFRHARSRVTKSKATEDPLRWAALCQPR</sequence>
<reference evidence="2 3" key="1">
    <citation type="journal article" date="2018" name="Mol. Biol. Evol.">
        <title>Broad Genomic Sampling Reveals a Smut Pathogenic Ancestry of the Fungal Clade Ustilaginomycotina.</title>
        <authorList>
            <person name="Kijpornyongpan T."/>
            <person name="Mondo S.J."/>
            <person name="Barry K."/>
            <person name="Sandor L."/>
            <person name="Lee J."/>
            <person name="Lipzen A."/>
            <person name="Pangilinan J."/>
            <person name="LaButti K."/>
            <person name="Hainaut M."/>
            <person name="Henrissat B."/>
            <person name="Grigoriev I.V."/>
            <person name="Spatafora J.W."/>
            <person name="Aime M.C."/>
        </authorList>
    </citation>
    <scope>NUCLEOTIDE SEQUENCE [LARGE SCALE GENOMIC DNA]</scope>
    <source>
        <strain evidence="2 3">MCA 4198</strain>
    </source>
</reference>
<evidence type="ECO:0000313" key="3">
    <source>
        <dbReference type="Proteomes" id="UP000245768"/>
    </source>
</evidence>
<dbReference type="RefSeq" id="XP_025376028.1">
    <property type="nucleotide sequence ID" value="XM_025521925.1"/>
</dbReference>